<name>H0EPM6_GLAL7</name>
<proteinExistence type="predicted"/>
<evidence type="ECO:0000313" key="1">
    <source>
        <dbReference type="EMBL" id="EHK99539.1"/>
    </source>
</evidence>
<dbReference type="OrthoDB" id="10304616at2759"/>
<accession>H0EPM6</accession>
<dbReference type="InParanoid" id="H0EPM6"/>
<gene>
    <name evidence="1" type="ORF">M7I_4610</name>
</gene>
<sequence>MPPPSPESGSTNDPARSQRINALKTTIETLLTYDPEALKQYYPDESFLQNRDRFEVWYRREHVQLSQIQGKLKASLGNVETPRVENEVKESFDPVRYLDFTLRSDEKYQTPPTPAWLTDLEPFPERQQEASQPRGIESQISNLKKTVQTFTHSSNTEKLKDYQPFPGGKFKHVVPADSSAKDYWLRETSTRFVDLQEEHKRLFRPYEDVLGTLFFSEKVTAILSEDGRTWEAESANVKYYLVLKEGLWEDEKEYVWENVHGVIDRTEDDFDGQRIPIEKT</sequence>
<reference evidence="1 2" key="1">
    <citation type="journal article" date="2012" name="Eukaryot. Cell">
        <title>Genome sequence of the fungus Glarea lozoyensis: the first genome sequence of a species from the Helotiaceae family.</title>
        <authorList>
            <person name="Youssar L."/>
            <person name="Gruening B.A."/>
            <person name="Erxleben A."/>
            <person name="Guenther S."/>
            <person name="Huettel W."/>
        </authorList>
    </citation>
    <scope>NUCLEOTIDE SEQUENCE [LARGE SCALE GENOMIC DNA]</scope>
    <source>
        <strain evidence="2">ATCC 74030 / MF5533</strain>
    </source>
</reference>
<keyword evidence="2" id="KW-1185">Reference proteome</keyword>
<protein>
    <submittedName>
        <fullName evidence="1">Uncharacterized protein</fullName>
    </submittedName>
</protein>
<evidence type="ECO:0000313" key="2">
    <source>
        <dbReference type="Proteomes" id="UP000005446"/>
    </source>
</evidence>
<organism evidence="1 2">
    <name type="scientific">Glarea lozoyensis (strain ATCC 74030 / MF5533)</name>
    <dbReference type="NCBI Taxonomy" id="1104152"/>
    <lineage>
        <taxon>Eukaryota</taxon>
        <taxon>Fungi</taxon>
        <taxon>Dikarya</taxon>
        <taxon>Ascomycota</taxon>
        <taxon>Pezizomycotina</taxon>
        <taxon>Leotiomycetes</taxon>
        <taxon>Helotiales</taxon>
        <taxon>Helotiaceae</taxon>
        <taxon>Glarea</taxon>
    </lineage>
</organism>
<comment type="caution">
    <text evidence="1">The sequence shown here is derived from an EMBL/GenBank/DDBJ whole genome shotgun (WGS) entry which is preliminary data.</text>
</comment>
<dbReference type="HOGENOM" id="CLU_994175_0_0_1"/>
<dbReference type="AlphaFoldDB" id="H0EPM6"/>
<dbReference type="Proteomes" id="UP000005446">
    <property type="component" value="Unassembled WGS sequence"/>
</dbReference>
<dbReference type="EMBL" id="AGUE01000113">
    <property type="protein sequence ID" value="EHK99539.1"/>
    <property type="molecule type" value="Genomic_DNA"/>
</dbReference>